<organism evidence="7 8">
    <name type="scientific">Prochlorothrix hollandica PCC 9006 = CALU 1027</name>
    <dbReference type="NCBI Taxonomy" id="317619"/>
    <lineage>
        <taxon>Bacteria</taxon>
        <taxon>Bacillati</taxon>
        <taxon>Cyanobacteriota</taxon>
        <taxon>Cyanophyceae</taxon>
        <taxon>Prochlorotrichales</taxon>
        <taxon>Prochlorotrichaceae</taxon>
        <taxon>Prochlorothrix</taxon>
    </lineage>
</organism>
<gene>
    <name evidence="7" type="ORF">PROH_10740</name>
</gene>
<dbReference type="Pfam" id="PF00588">
    <property type="entry name" value="SpoU_methylase"/>
    <property type="match status" value="1"/>
</dbReference>
<dbReference type="GO" id="GO:0005829">
    <property type="term" value="C:cytosol"/>
    <property type="evidence" value="ECO:0007669"/>
    <property type="project" value="TreeGrafter"/>
</dbReference>
<name>A0A0M2Q0L3_PROHO</name>
<dbReference type="AlphaFoldDB" id="A0A0M2Q0L3"/>
<dbReference type="STRING" id="317619.GCA_000332315_00916"/>
<dbReference type="PANTHER" id="PTHR42786:SF2">
    <property type="entry name" value="TRNA (CYTIDINE_URIDINE-2'-O-)-METHYLTRANSFERASE TRMJ"/>
    <property type="match status" value="1"/>
</dbReference>
<evidence type="ECO:0000256" key="4">
    <source>
        <dbReference type="ARBA" id="ARBA00022691"/>
    </source>
</evidence>
<dbReference type="SUPFAM" id="SSF75217">
    <property type="entry name" value="alpha/beta knot"/>
    <property type="match status" value="1"/>
</dbReference>
<dbReference type="GO" id="GO:0003723">
    <property type="term" value="F:RNA binding"/>
    <property type="evidence" value="ECO:0007669"/>
    <property type="project" value="InterPro"/>
</dbReference>
<proteinExistence type="inferred from homology"/>
<evidence type="ECO:0000256" key="2">
    <source>
        <dbReference type="ARBA" id="ARBA00022603"/>
    </source>
</evidence>
<comment type="similarity">
    <text evidence="1">Belongs to the class IV-like SAM-binding methyltransferase superfamily. RNA methyltransferase TrmH family.</text>
</comment>
<dbReference type="PANTHER" id="PTHR42786">
    <property type="entry name" value="TRNA/RRNA METHYLTRANSFERASE"/>
    <property type="match status" value="1"/>
</dbReference>
<accession>A0A0M2Q0L3</accession>
<dbReference type="PIRSF" id="PIRSF004808">
    <property type="entry name" value="LasT"/>
    <property type="match status" value="1"/>
</dbReference>
<dbReference type="CDD" id="cd18093">
    <property type="entry name" value="SpoU-like_TrmJ"/>
    <property type="match status" value="1"/>
</dbReference>
<dbReference type="GO" id="GO:0008173">
    <property type="term" value="F:RNA methyltransferase activity"/>
    <property type="evidence" value="ECO:0007669"/>
    <property type="project" value="InterPro"/>
</dbReference>
<dbReference type="OrthoDB" id="9806346at2"/>
<dbReference type="InterPro" id="IPR001537">
    <property type="entry name" value="SpoU_MeTrfase"/>
</dbReference>
<dbReference type="eggNOG" id="COG0565">
    <property type="taxonomic scope" value="Bacteria"/>
</dbReference>
<dbReference type="InterPro" id="IPR029028">
    <property type="entry name" value="Alpha/beta_knot_MTases"/>
</dbReference>
<protein>
    <submittedName>
        <fullName evidence="7">RNA methyltransferase</fullName>
    </submittedName>
</protein>
<evidence type="ECO:0000256" key="5">
    <source>
        <dbReference type="SAM" id="MobiDB-lite"/>
    </source>
</evidence>
<evidence type="ECO:0000259" key="6">
    <source>
        <dbReference type="Pfam" id="PF00588"/>
    </source>
</evidence>
<dbReference type="RefSeq" id="WP_017711529.1">
    <property type="nucleotide sequence ID" value="NZ_KB235933.1"/>
</dbReference>
<evidence type="ECO:0000256" key="1">
    <source>
        <dbReference type="ARBA" id="ARBA00007228"/>
    </source>
</evidence>
<comment type="caution">
    <text evidence="7">The sequence shown here is derived from an EMBL/GenBank/DDBJ whole genome shotgun (WGS) entry which is preliminary data.</text>
</comment>
<dbReference type="InterPro" id="IPR004384">
    <property type="entry name" value="RNA_MeTrfase_TrmJ/LasT"/>
</dbReference>
<evidence type="ECO:0000313" key="7">
    <source>
        <dbReference type="EMBL" id="KKJ00182.1"/>
    </source>
</evidence>
<dbReference type="InterPro" id="IPR029026">
    <property type="entry name" value="tRNA_m1G_MTases_N"/>
</dbReference>
<evidence type="ECO:0000256" key="3">
    <source>
        <dbReference type="ARBA" id="ARBA00022679"/>
    </source>
</evidence>
<dbReference type="EMBL" id="AJTX02000004">
    <property type="protein sequence ID" value="KKJ00182.1"/>
    <property type="molecule type" value="Genomic_DNA"/>
</dbReference>
<keyword evidence="3" id="KW-0808">Transferase</keyword>
<dbReference type="Proteomes" id="UP000034681">
    <property type="component" value="Unassembled WGS sequence"/>
</dbReference>
<dbReference type="Gene3D" id="1.10.8.590">
    <property type="match status" value="1"/>
</dbReference>
<dbReference type="GO" id="GO:0002128">
    <property type="term" value="P:tRNA nucleoside ribose methylation"/>
    <property type="evidence" value="ECO:0007669"/>
    <property type="project" value="TreeGrafter"/>
</dbReference>
<feature type="domain" description="tRNA/rRNA methyltransferase SpoU type" evidence="6">
    <location>
        <begin position="4"/>
        <end position="167"/>
    </location>
</feature>
<reference evidence="7" key="1">
    <citation type="submission" date="2012-04" db="EMBL/GenBank/DDBJ databases">
        <authorList>
            <person name="Borisov I.G."/>
            <person name="Ivanikova N.V."/>
            <person name="Pinevich A.V."/>
        </authorList>
    </citation>
    <scope>NUCLEOTIDE SEQUENCE</scope>
    <source>
        <strain evidence="7">CALU 1027</strain>
    </source>
</reference>
<keyword evidence="4" id="KW-0949">S-adenosyl-L-methionine</keyword>
<sequence length="296" mass="31919">MDWIRIVLVEPAGPLNVGSVARVMKNFGLGQLVLVNPQCDPLGPEALQMAVHGRDLLTQAQRVESLPAALEGCHRAIATSGRDRLIPLPLGTPRQMLPWLLEPGPGSGSGPGSRSNAPPQSAALIFGREDSGLTNGELHYAQRLVQVPSCDTYTSLNLAQAVAVCCYELRCLALDTPSGGQSPQDPLPPVVPPLQSDRPQSDRPLDTAPGITDHGGNQTASLTDLERYYGKLEQVLLTIGYLYPHTATRRMEKFRRLYGRMQLSPQELAMLQGILRQTEWALGSKLGATNSPGPLP</sequence>
<feature type="region of interest" description="Disordered" evidence="5">
    <location>
        <begin position="101"/>
        <end position="120"/>
    </location>
</feature>
<keyword evidence="8" id="KW-1185">Reference proteome</keyword>
<evidence type="ECO:0000313" key="8">
    <source>
        <dbReference type="Proteomes" id="UP000034681"/>
    </source>
</evidence>
<feature type="region of interest" description="Disordered" evidence="5">
    <location>
        <begin position="177"/>
        <end position="219"/>
    </location>
</feature>
<dbReference type="Gene3D" id="3.40.1280.10">
    <property type="match status" value="1"/>
</dbReference>
<keyword evidence="2 7" id="KW-0489">Methyltransferase</keyword>